<reference evidence="2 3" key="1">
    <citation type="submission" date="2022-12" db="EMBL/GenBank/DDBJ databases">
        <title>Chromosome-level genome of Tegillarca granosa.</title>
        <authorList>
            <person name="Kim J."/>
        </authorList>
    </citation>
    <scope>NUCLEOTIDE SEQUENCE [LARGE SCALE GENOMIC DNA]</scope>
    <source>
        <strain evidence="2">Teg-2019</strain>
        <tissue evidence="2">Adductor muscle</tissue>
    </source>
</reference>
<protein>
    <recommendedName>
        <fullName evidence="1">EGF-like domain-containing protein</fullName>
    </recommendedName>
</protein>
<dbReference type="EMBL" id="JARBDR010000246">
    <property type="protein sequence ID" value="KAJ8317101.1"/>
    <property type="molecule type" value="Genomic_DNA"/>
</dbReference>
<dbReference type="Pfam" id="PF00008">
    <property type="entry name" value="EGF"/>
    <property type="match status" value="1"/>
</dbReference>
<dbReference type="PROSITE" id="PS01186">
    <property type="entry name" value="EGF_2"/>
    <property type="match status" value="1"/>
</dbReference>
<evidence type="ECO:0000313" key="3">
    <source>
        <dbReference type="Proteomes" id="UP001217089"/>
    </source>
</evidence>
<organism evidence="2 3">
    <name type="scientific">Tegillarca granosa</name>
    <name type="common">Malaysian cockle</name>
    <name type="synonym">Anadara granosa</name>
    <dbReference type="NCBI Taxonomy" id="220873"/>
    <lineage>
        <taxon>Eukaryota</taxon>
        <taxon>Metazoa</taxon>
        <taxon>Spiralia</taxon>
        <taxon>Lophotrochozoa</taxon>
        <taxon>Mollusca</taxon>
        <taxon>Bivalvia</taxon>
        <taxon>Autobranchia</taxon>
        <taxon>Pteriomorphia</taxon>
        <taxon>Arcoida</taxon>
        <taxon>Arcoidea</taxon>
        <taxon>Arcidae</taxon>
        <taxon>Tegillarca</taxon>
    </lineage>
</organism>
<gene>
    <name evidence="2" type="ORF">KUTeg_005005</name>
</gene>
<evidence type="ECO:0000313" key="2">
    <source>
        <dbReference type="EMBL" id="KAJ8317101.1"/>
    </source>
</evidence>
<name>A0ABQ9FKB7_TEGGR</name>
<dbReference type="InterPro" id="IPR000742">
    <property type="entry name" value="EGF"/>
</dbReference>
<evidence type="ECO:0000259" key="1">
    <source>
        <dbReference type="PROSITE" id="PS01186"/>
    </source>
</evidence>
<sequence length="277" mass="31293">MRCLFYNCCYYYVALQSYYFNCENGGTCNYNGTHYECLCNQGWDPTTRCQTVLPCWNVTCYNGGTCMANGTEDYCLCNKGLDPATYCQTGSIPNDKDVHNLTACLRDQDNACTTNLSVLVKKCDAYIIFYLSPTPTCNSTYCFDKASTWTPTSMHISFNMTWTNTGTAKPGIVYRCNFRFSTGSLWYMIKWYINDIKVTESEYVQKDFVGIAENTTLTEKYIATYGVTIKCSVTAVYSIMSPPGVETKSPGFYAGMKTTSDISVAYSHLEREQKEIL</sequence>
<comment type="caution">
    <text evidence="2">The sequence shown here is derived from an EMBL/GenBank/DDBJ whole genome shotgun (WGS) entry which is preliminary data.</text>
</comment>
<accession>A0ABQ9FKB7</accession>
<keyword evidence="3" id="KW-1185">Reference proteome</keyword>
<dbReference type="CDD" id="cd00053">
    <property type="entry name" value="EGF"/>
    <property type="match status" value="1"/>
</dbReference>
<dbReference type="Proteomes" id="UP001217089">
    <property type="component" value="Unassembled WGS sequence"/>
</dbReference>
<proteinExistence type="predicted"/>
<feature type="domain" description="EGF-like" evidence="1">
    <location>
        <begin position="37"/>
        <end position="49"/>
    </location>
</feature>
<dbReference type="Gene3D" id="2.10.25.10">
    <property type="entry name" value="Laminin"/>
    <property type="match status" value="1"/>
</dbReference>